<organism evidence="1 2">
    <name type="scientific">Gigaspora margarita</name>
    <dbReference type="NCBI Taxonomy" id="4874"/>
    <lineage>
        <taxon>Eukaryota</taxon>
        <taxon>Fungi</taxon>
        <taxon>Fungi incertae sedis</taxon>
        <taxon>Mucoromycota</taxon>
        <taxon>Glomeromycotina</taxon>
        <taxon>Glomeromycetes</taxon>
        <taxon>Diversisporales</taxon>
        <taxon>Gigasporaceae</taxon>
        <taxon>Gigaspora</taxon>
    </lineage>
</organism>
<protein>
    <submittedName>
        <fullName evidence="1">45180_t:CDS:1</fullName>
    </submittedName>
</protein>
<keyword evidence="2" id="KW-1185">Reference proteome</keyword>
<dbReference type="Proteomes" id="UP000789901">
    <property type="component" value="Unassembled WGS sequence"/>
</dbReference>
<accession>A0ABN7VA98</accession>
<reference evidence="1 2" key="1">
    <citation type="submission" date="2021-06" db="EMBL/GenBank/DDBJ databases">
        <authorList>
            <person name="Kallberg Y."/>
            <person name="Tangrot J."/>
            <person name="Rosling A."/>
        </authorList>
    </citation>
    <scope>NUCLEOTIDE SEQUENCE [LARGE SCALE GENOMIC DNA]</scope>
    <source>
        <strain evidence="1 2">120-4 pot B 10/14</strain>
    </source>
</reference>
<evidence type="ECO:0000313" key="1">
    <source>
        <dbReference type="EMBL" id="CAG8749947.1"/>
    </source>
</evidence>
<proteinExistence type="predicted"/>
<dbReference type="EMBL" id="CAJVQB010011726">
    <property type="protein sequence ID" value="CAG8749947.1"/>
    <property type="molecule type" value="Genomic_DNA"/>
</dbReference>
<evidence type="ECO:0000313" key="2">
    <source>
        <dbReference type="Proteomes" id="UP000789901"/>
    </source>
</evidence>
<gene>
    <name evidence="1" type="ORF">GMARGA_LOCUS16275</name>
</gene>
<comment type="caution">
    <text evidence="1">The sequence shown here is derived from an EMBL/GenBank/DDBJ whole genome shotgun (WGS) entry which is preliminary data.</text>
</comment>
<name>A0ABN7VA98_GIGMA</name>
<sequence>MFEENGFDIYMHHEIIEVDISEKNKAERALKHRQLVVNELMEKTRDVYWRIKKKGNEKQTGAFIRDLKSRLEPILYNAKI</sequence>